<gene>
    <name evidence="1" type="ORF">jaqu_10230</name>
</gene>
<reference evidence="1 2" key="1">
    <citation type="submission" date="2015-02" db="EMBL/GenBank/DDBJ databases">
        <title>Genome Sequence of Jannaschia aquimarina DSM28248, a member of the Roseobacter clade.</title>
        <authorList>
            <person name="Voget S."/>
            <person name="Daniel R."/>
        </authorList>
    </citation>
    <scope>NUCLEOTIDE SEQUENCE [LARGE SCALE GENOMIC DNA]</scope>
    <source>
        <strain evidence="1 2">GSW-M26</strain>
    </source>
</reference>
<dbReference type="RefSeq" id="WP_043917859.1">
    <property type="nucleotide sequence ID" value="NZ_FZPF01000007.1"/>
</dbReference>
<organism evidence="1 2">
    <name type="scientific">Jannaschia aquimarina</name>
    <dbReference type="NCBI Taxonomy" id="935700"/>
    <lineage>
        <taxon>Bacteria</taxon>
        <taxon>Pseudomonadati</taxon>
        <taxon>Pseudomonadota</taxon>
        <taxon>Alphaproteobacteria</taxon>
        <taxon>Rhodobacterales</taxon>
        <taxon>Roseobacteraceae</taxon>
        <taxon>Jannaschia</taxon>
    </lineage>
</organism>
<dbReference type="PATRIC" id="fig|935700.4.peg.1068"/>
<dbReference type="STRING" id="935700.jaqu_10230"/>
<dbReference type="InterPro" id="IPR021791">
    <property type="entry name" value="Phage_TAC_11"/>
</dbReference>
<evidence type="ECO:0000313" key="2">
    <source>
        <dbReference type="Proteomes" id="UP000032232"/>
    </source>
</evidence>
<dbReference type="AlphaFoldDB" id="A0A0D1CR93"/>
<sequence>MSVANPWSGQVALTLDGDRHVLRLTLGANLENEGLVDLVSRFERGRFGTRDVISVLLAGLRGGGWSGSAETLLNGELEGGPVEATRVAAELLGRAFALPGASA</sequence>
<dbReference type="OrthoDB" id="7206814at2"/>
<keyword evidence="2" id="KW-1185">Reference proteome</keyword>
<accession>A0A0D1CR93</accession>
<evidence type="ECO:0000313" key="1">
    <source>
        <dbReference type="EMBL" id="KIT17292.1"/>
    </source>
</evidence>
<dbReference type="Proteomes" id="UP000032232">
    <property type="component" value="Unassembled WGS sequence"/>
</dbReference>
<dbReference type="EMBL" id="JYFE01000020">
    <property type="protein sequence ID" value="KIT17292.1"/>
    <property type="molecule type" value="Genomic_DNA"/>
</dbReference>
<dbReference type="Pfam" id="PF11836">
    <property type="entry name" value="Phage_TAC_11"/>
    <property type="match status" value="1"/>
</dbReference>
<protein>
    <recommendedName>
        <fullName evidence="3">Phage tail tube protein, GTA-gp10</fullName>
    </recommendedName>
</protein>
<evidence type="ECO:0008006" key="3">
    <source>
        <dbReference type="Google" id="ProtNLM"/>
    </source>
</evidence>
<comment type="caution">
    <text evidence="1">The sequence shown here is derived from an EMBL/GenBank/DDBJ whole genome shotgun (WGS) entry which is preliminary data.</text>
</comment>
<name>A0A0D1CR93_9RHOB</name>
<proteinExistence type="predicted"/>